<organism evidence="1 2">
    <name type="scientific">Chitinophaga fulva</name>
    <dbReference type="NCBI Taxonomy" id="2728842"/>
    <lineage>
        <taxon>Bacteria</taxon>
        <taxon>Pseudomonadati</taxon>
        <taxon>Bacteroidota</taxon>
        <taxon>Chitinophagia</taxon>
        <taxon>Chitinophagales</taxon>
        <taxon>Chitinophagaceae</taxon>
        <taxon>Chitinophaga</taxon>
    </lineage>
</organism>
<dbReference type="NCBIfam" id="NF038153">
    <property type="entry name" value="lant_leader_L1a"/>
    <property type="match status" value="1"/>
</dbReference>
<dbReference type="RefSeq" id="WP_169226937.1">
    <property type="nucleotide sequence ID" value="NZ_JABBGC010000002.1"/>
</dbReference>
<sequence>MKKKISLSKKLAFRKDTIAMLTDAQRNLIADGAKFQLTKAPGCATLIIATC</sequence>
<dbReference type="AlphaFoldDB" id="A0A848GN94"/>
<keyword evidence="2" id="KW-1185">Reference proteome</keyword>
<name>A0A848GN94_9BACT</name>
<proteinExistence type="predicted"/>
<dbReference type="EMBL" id="JABBGC010000002">
    <property type="protein sequence ID" value="NML39884.1"/>
    <property type="molecule type" value="Genomic_DNA"/>
</dbReference>
<dbReference type="InterPro" id="IPR058238">
    <property type="entry name" value="Lant_leader_dom"/>
</dbReference>
<dbReference type="Proteomes" id="UP000583266">
    <property type="component" value="Unassembled WGS sequence"/>
</dbReference>
<accession>A0A848GN94</accession>
<evidence type="ECO:0000313" key="2">
    <source>
        <dbReference type="Proteomes" id="UP000583266"/>
    </source>
</evidence>
<reference evidence="1 2" key="1">
    <citation type="submission" date="2020-04" db="EMBL/GenBank/DDBJ databases">
        <title>Chitinophaga sp. G-6-1-13 sp. nov., isolated from soil.</title>
        <authorList>
            <person name="Dahal R.H."/>
            <person name="Chaudhary D.K."/>
        </authorList>
    </citation>
    <scope>NUCLEOTIDE SEQUENCE [LARGE SCALE GENOMIC DNA]</scope>
    <source>
        <strain evidence="1 2">G-6-1-13</strain>
    </source>
</reference>
<evidence type="ECO:0000313" key="1">
    <source>
        <dbReference type="EMBL" id="NML39884.1"/>
    </source>
</evidence>
<gene>
    <name evidence="1" type="ORF">HHL17_21975</name>
</gene>
<comment type="caution">
    <text evidence="1">The sequence shown here is derived from an EMBL/GenBank/DDBJ whole genome shotgun (WGS) entry which is preliminary data.</text>
</comment>
<protein>
    <submittedName>
        <fullName evidence="1">Uncharacterized protein</fullName>
    </submittedName>
</protein>